<protein>
    <submittedName>
        <fullName evidence="3">ABC transporter</fullName>
    </submittedName>
</protein>
<dbReference type="Gene3D" id="3.20.20.140">
    <property type="entry name" value="Metal-dependent hydrolases"/>
    <property type="match status" value="1"/>
</dbReference>
<dbReference type="InterPro" id="IPR027417">
    <property type="entry name" value="P-loop_NTPase"/>
</dbReference>
<keyword evidence="1" id="KW-0175">Coiled coil</keyword>
<proteinExistence type="predicted"/>
<dbReference type="InterPro" id="IPR038729">
    <property type="entry name" value="Rad50/SbcC_AAA"/>
</dbReference>
<reference evidence="4" key="1">
    <citation type="journal article" date="2013" name="Genome">
        <title>Draft Genome Sequence of a Thermophilic Member of the Bacillaceae, Anoxybacillus flavithermus Strain Kn10, Isolated from the Kan-nawa Hot Spring in Japan.</title>
        <authorList>
            <person name="Matsutani M."/>
            <person name="Shirakihara Y."/>
            <person name="Imada K."/>
            <person name="Yakushi T."/>
            <person name="Matsushita K."/>
        </authorList>
    </citation>
    <scope>NUCLEOTIDE SEQUENCE [LARGE SCALE GENOMIC DNA]</scope>
    <source>
        <strain evidence="4">NBRC 109594</strain>
    </source>
</reference>
<evidence type="ECO:0000259" key="2">
    <source>
        <dbReference type="Pfam" id="PF13476"/>
    </source>
</evidence>
<dbReference type="Pfam" id="PF13476">
    <property type="entry name" value="AAA_23"/>
    <property type="match status" value="1"/>
</dbReference>
<feature type="coiled-coil region" evidence="1">
    <location>
        <begin position="535"/>
        <end position="566"/>
    </location>
</feature>
<evidence type="ECO:0000313" key="3">
    <source>
        <dbReference type="EMBL" id="GAC92233.1"/>
    </source>
</evidence>
<dbReference type="Gene3D" id="3.40.50.300">
    <property type="entry name" value="P-loop containing nucleotide triphosphate hydrolases"/>
    <property type="match status" value="2"/>
</dbReference>
<feature type="coiled-coil region" evidence="1">
    <location>
        <begin position="683"/>
        <end position="745"/>
    </location>
</feature>
<sequence length="1060" mass="123976">MNLFIYLTSKSVNYRIIFANIVFYIKKGGFFKMNDIRGSIWRKWDLHVHTPNSYHQNFGDDWDLYVSKLKENAVKHGIEVMGVTDYFSVDGYEKLKNDYGVNKEPKIELPNCKYLHLIPCVELRIEAFDNHNNSINIHVAFDPKIPSSVITQNFIEELSIKYQEHVLKIKKDNLIRIGYAEYHNGNYDVTLNIASIPDDLKRKYINKALSIITIPLDNLRIKLEELRKNLILNGIKEESFLVLAAYKGHGSLSNLPWYEINKKELGRLGNLRQTLLKISDICFSNNSKDRDFLLGKFGMTSDEFISRFGSKKPIIWGSDSHDLNNLFHPSQGNSKDYTWIKADPTFEGLRQIINEPEERVFIGEKPDKLQHFENNKTKYIKLLNIKKNENATIEEKWFDNSIHFNPNLVAIIGNKGSGKSALADILGLLCDTNQSKYFSFLNENRFKQKKNNKASFFEAELVWADGHKISKTLSDSIPENSIERARYIPQNYFENICNETEFGNNSSFNKELKKVIFSYIDESDRLQKSSLDELIEFKTEEKKQAVKDLKDELEKINKTIVKYEDKISSKHQKRIENEYKLKLQELEVHESAKPEQKEPPKVNEEQQITINLMNQKIREVDLSLKEYSRQRTSVELSISEVQKIIDKVTNLESRYKTFISGFEKDLKKFGISVNDILKFEINYDGLYNKLFELQSQKSEIEKNYNLKSSEKEKLIKELETVQNTLDSVNIEYQRYLMEVEKWEQKREEIIGSPEKIGTVKFYRDQLNQIKEIPAKLEDLYKQREQLTEQIYQQLKEIVNLYETYYSPIQNAINNNKILNQSLKLTMEVNLSIKPEFKSSFLNKINKRARGSFKDDGEKVLTKIIDKYEFNDVQGVLGFVRDVMDHLKNDYRQDNPNKVEIEEQLRNGESKFDLYNLLFSLDYLEPNYIMKLNDKEISKLSPGERGILLLVFYLLLDKDDIPLIIDQPEDNLDNQTIYNLLVPCIREAKKRRQIFIVTHNPNLAVVCDAEQIICANIQKEDGNKITYECGAIESPKINNKIIDILEGTRPAFNNRDSKYFF</sequence>
<dbReference type="AlphaFoldDB" id="R4G1W3"/>
<feature type="coiled-coil region" evidence="1">
    <location>
        <begin position="769"/>
        <end position="796"/>
    </location>
</feature>
<dbReference type="GO" id="GO:0005524">
    <property type="term" value="F:ATP binding"/>
    <property type="evidence" value="ECO:0007669"/>
    <property type="project" value="InterPro"/>
</dbReference>
<organism evidence="3 4">
    <name type="scientific">Anoxybacillus flavithermus NBRC 109594</name>
    <dbReference type="NCBI Taxonomy" id="1315967"/>
    <lineage>
        <taxon>Bacteria</taxon>
        <taxon>Bacillati</taxon>
        <taxon>Bacillota</taxon>
        <taxon>Bacilli</taxon>
        <taxon>Bacillales</taxon>
        <taxon>Anoxybacillaceae</taxon>
        <taxon>Anoxybacillus</taxon>
    </lineage>
</organism>
<dbReference type="SUPFAM" id="SSF52540">
    <property type="entry name" value="P-loop containing nucleoside triphosphate hydrolases"/>
    <property type="match status" value="1"/>
</dbReference>
<dbReference type="InterPro" id="IPR054787">
    <property type="entry name" value="TrlF_ATPase"/>
</dbReference>
<feature type="domain" description="Rad50/SbcC-type AAA" evidence="2">
    <location>
        <begin position="400"/>
        <end position="587"/>
    </location>
</feature>
<dbReference type="NCBIfam" id="NF045780">
    <property type="entry name" value="TrlF_fam_ATP"/>
    <property type="match status" value="1"/>
</dbReference>
<dbReference type="GO" id="GO:0016887">
    <property type="term" value="F:ATP hydrolysis activity"/>
    <property type="evidence" value="ECO:0007669"/>
    <property type="project" value="InterPro"/>
</dbReference>
<dbReference type="GO" id="GO:0006302">
    <property type="term" value="P:double-strand break repair"/>
    <property type="evidence" value="ECO:0007669"/>
    <property type="project" value="InterPro"/>
</dbReference>
<name>R4G1W3_9BACL</name>
<dbReference type="InterPro" id="IPR016195">
    <property type="entry name" value="Pol/histidinol_Pase-like"/>
</dbReference>
<accession>R4G1W3</accession>
<dbReference type="SUPFAM" id="SSF89550">
    <property type="entry name" value="PHP domain-like"/>
    <property type="match status" value="1"/>
</dbReference>
<dbReference type="Proteomes" id="UP000013057">
    <property type="component" value="Unassembled WGS sequence"/>
</dbReference>
<gene>
    <name evidence="3" type="ORF">KN10_2669</name>
</gene>
<comment type="caution">
    <text evidence="3">The sequence shown here is derived from an EMBL/GenBank/DDBJ whole genome shotgun (WGS) entry which is preliminary data.</text>
</comment>
<evidence type="ECO:0000313" key="4">
    <source>
        <dbReference type="Proteomes" id="UP000013057"/>
    </source>
</evidence>
<evidence type="ECO:0000256" key="1">
    <source>
        <dbReference type="SAM" id="Coils"/>
    </source>
</evidence>
<dbReference type="EMBL" id="BARH01000031">
    <property type="protein sequence ID" value="GAC92233.1"/>
    <property type="molecule type" value="Genomic_DNA"/>
</dbReference>